<evidence type="ECO:0000256" key="6">
    <source>
        <dbReference type="ARBA" id="ARBA00023136"/>
    </source>
</evidence>
<dbReference type="PANTHER" id="PTHR30489">
    <property type="entry name" value="LIPOPROTEIN-RELEASING SYSTEM TRANSMEMBRANE PROTEIN LOLE"/>
    <property type="match status" value="1"/>
</dbReference>
<dbReference type="GO" id="GO:0098797">
    <property type="term" value="C:plasma membrane protein complex"/>
    <property type="evidence" value="ECO:0007669"/>
    <property type="project" value="TreeGrafter"/>
</dbReference>
<dbReference type="PANTHER" id="PTHR30489:SF0">
    <property type="entry name" value="LIPOPROTEIN-RELEASING SYSTEM TRANSMEMBRANE PROTEIN LOLE"/>
    <property type="match status" value="1"/>
</dbReference>
<reference evidence="10 11" key="1">
    <citation type="submission" date="2020-08" db="EMBL/GenBank/DDBJ databases">
        <title>Genomic Encyclopedia of Type Strains, Phase IV (KMG-IV): sequencing the most valuable type-strain genomes for metagenomic binning, comparative biology and taxonomic classification.</title>
        <authorList>
            <person name="Goeker M."/>
        </authorList>
    </citation>
    <scope>NUCLEOTIDE SEQUENCE [LARGE SCALE GENOMIC DNA]</scope>
    <source>
        <strain evidence="10 11">DSM 103462</strain>
    </source>
</reference>
<evidence type="ECO:0000259" key="8">
    <source>
        <dbReference type="Pfam" id="PF02687"/>
    </source>
</evidence>
<dbReference type="Pfam" id="PF02687">
    <property type="entry name" value="FtsX"/>
    <property type="match status" value="1"/>
</dbReference>
<evidence type="ECO:0000256" key="7">
    <source>
        <dbReference type="SAM" id="Phobius"/>
    </source>
</evidence>
<evidence type="ECO:0000256" key="5">
    <source>
        <dbReference type="ARBA" id="ARBA00022989"/>
    </source>
</evidence>
<comment type="caution">
    <text evidence="10">The sequence shown here is derived from an EMBL/GenBank/DDBJ whole genome shotgun (WGS) entry which is preliminary data.</text>
</comment>
<keyword evidence="10" id="KW-0449">Lipoprotein</keyword>
<keyword evidence="11" id="KW-1185">Reference proteome</keyword>
<dbReference type="InterPro" id="IPR003838">
    <property type="entry name" value="ABC3_permease_C"/>
</dbReference>
<dbReference type="Pfam" id="PF12704">
    <property type="entry name" value="MacB_PCD"/>
    <property type="match status" value="1"/>
</dbReference>
<keyword evidence="3" id="KW-1003">Cell membrane</keyword>
<feature type="domain" description="MacB-like periplasmic core" evidence="9">
    <location>
        <begin position="30"/>
        <end position="223"/>
    </location>
</feature>
<keyword evidence="5 7" id="KW-1133">Transmembrane helix</keyword>
<evidence type="ECO:0000256" key="4">
    <source>
        <dbReference type="ARBA" id="ARBA00022692"/>
    </source>
</evidence>
<evidence type="ECO:0000313" key="10">
    <source>
        <dbReference type="EMBL" id="MBB5225723.1"/>
    </source>
</evidence>
<evidence type="ECO:0000256" key="2">
    <source>
        <dbReference type="ARBA" id="ARBA00005236"/>
    </source>
</evidence>
<dbReference type="RefSeq" id="WP_246462601.1">
    <property type="nucleotide sequence ID" value="NZ_CP031518.1"/>
</dbReference>
<name>A0A7W8LLV5_9SPIR</name>
<protein>
    <submittedName>
        <fullName evidence="10">Lipoprotein-releasing system permease protein</fullName>
    </submittedName>
</protein>
<feature type="transmembrane region" description="Helical" evidence="7">
    <location>
        <begin position="397"/>
        <end position="420"/>
    </location>
</feature>
<feature type="domain" description="ABC3 transporter permease C-terminal" evidence="8">
    <location>
        <begin position="280"/>
        <end position="428"/>
    </location>
</feature>
<feature type="transmembrane region" description="Helical" evidence="7">
    <location>
        <begin position="361"/>
        <end position="377"/>
    </location>
</feature>
<feature type="transmembrane region" description="Helical" evidence="7">
    <location>
        <begin position="34"/>
        <end position="54"/>
    </location>
</feature>
<proteinExistence type="inferred from homology"/>
<gene>
    <name evidence="10" type="ORF">HNP76_001080</name>
</gene>
<evidence type="ECO:0000313" key="11">
    <source>
        <dbReference type="Proteomes" id="UP000518887"/>
    </source>
</evidence>
<evidence type="ECO:0000256" key="1">
    <source>
        <dbReference type="ARBA" id="ARBA00004651"/>
    </source>
</evidence>
<comment type="similarity">
    <text evidence="2">Belongs to the ABC-4 integral membrane protein family. LolC/E subfamily.</text>
</comment>
<evidence type="ECO:0000256" key="3">
    <source>
        <dbReference type="ARBA" id="ARBA00022475"/>
    </source>
</evidence>
<sequence length="436" mass="48468">MSIKKGLSWIFFVSRRFAKVDRKGSSAVTTTLATLGICFGVMTLITVISVMNGFQHSFIDVIMEISSYHIRVESSADGLENGRKNEKFESFCAAEKSLRSVTPFYEAQALVLGTSGKEAAAMIKALPSSIYSDDPAFKKHVQIYAGTFDISEADDIVIGSELARRTGSRPGSKINLYALSGGNDVDLFSSDRLFTVRGIFHTGYADINASFAFINLEAGQKYFGKDAKLIYGVKLFDENEDSKMIGKIASKFPDLKSESWKSYNRSFFGALRVEKNMLMMLVFLIFVVVAINIFNGMRRMVYERREEISVLTAFGGRPSSIQSIFVMQGFLTGLTGSVLGVILGLFLSINMETVFILLSKISYYATLFAVMIVNPANGDFVRENPMFMLYASIPPKIFMNEVFMIALFGIYSSLLASFWASRAVLKMTVVEVMRDE</sequence>
<organism evidence="10 11">
    <name type="scientific">Treponema ruminis</name>
    <dbReference type="NCBI Taxonomy" id="744515"/>
    <lineage>
        <taxon>Bacteria</taxon>
        <taxon>Pseudomonadati</taxon>
        <taxon>Spirochaetota</taxon>
        <taxon>Spirochaetia</taxon>
        <taxon>Spirochaetales</taxon>
        <taxon>Treponemataceae</taxon>
        <taxon>Treponema</taxon>
    </lineage>
</organism>
<accession>A0A7W8LLV5</accession>
<keyword evidence="4 7" id="KW-0812">Transmembrane</keyword>
<dbReference type="AlphaFoldDB" id="A0A7W8LLV5"/>
<dbReference type="Proteomes" id="UP000518887">
    <property type="component" value="Unassembled WGS sequence"/>
</dbReference>
<keyword evidence="6 7" id="KW-0472">Membrane</keyword>
<evidence type="ECO:0000259" key="9">
    <source>
        <dbReference type="Pfam" id="PF12704"/>
    </source>
</evidence>
<dbReference type="EMBL" id="JACHFQ010000003">
    <property type="protein sequence ID" value="MBB5225723.1"/>
    <property type="molecule type" value="Genomic_DNA"/>
</dbReference>
<dbReference type="InterPro" id="IPR025857">
    <property type="entry name" value="MacB_PCD"/>
</dbReference>
<dbReference type="InterPro" id="IPR051447">
    <property type="entry name" value="Lipoprotein-release_system"/>
</dbReference>
<comment type="subcellular location">
    <subcellularLocation>
        <location evidence="1">Cell membrane</location>
        <topology evidence="1">Multi-pass membrane protein</topology>
    </subcellularLocation>
</comment>
<feature type="transmembrane region" description="Helical" evidence="7">
    <location>
        <begin position="324"/>
        <end position="349"/>
    </location>
</feature>
<dbReference type="GO" id="GO:0044874">
    <property type="term" value="P:lipoprotein localization to outer membrane"/>
    <property type="evidence" value="ECO:0007669"/>
    <property type="project" value="TreeGrafter"/>
</dbReference>
<feature type="transmembrane region" description="Helical" evidence="7">
    <location>
        <begin position="277"/>
        <end position="294"/>
    </location>
</feature>